<protein>
    <submittedName>
        <fullName evidence="3">Uncharacterized protein</fullName>
    </submittedName>
</protein>
<sequence>MSRKPHNRKKRKEKRRESKEENNGGLGPSFRGCGSLPPSIPRPSLPNPRPQQLRSVRQLPNQRRLHFHPFPHLLCPNFPLHLRHSTSHLHLIIPKSNSDSSSISNFQVHTLCFFCFRLLCLYNLSGWIFVFYEFVGRVVE</sequence>
<reference evidence="3 4" key="3">
    <citation type="journal article" date="2010" name="BMC Genomics">
        <title>Transcriptome sequencing and comparative analysis of cucumber flowers with different sex types.</title>
        <authorList>
            <person name="Guo S."/>
            <person name="Zheng Y."/>
            <person name="Joung J.G."/>
            <person name="Liu S."/>
            <person name="Zhang Z."/>
            <person name="Crasta O.R."/>
            <person name="Sobral B.W."/>
            <person name="Xu Y."/>
            <person name="Huang S."/>
            <person name="Fei Z."/>
        </authorList>
    </citation>
    <scope>NUCLEOTIDE SEQUENCE [LARGE SCALE GENOMIC DNA]</scope>
    <source>
        <strain evidence="4">cv. 9930</strain>
    </source>
</reference>
<evidence type="ECO:0000313" key="3">
    <source>
        <dbReference type="EMBL" id="KGN53046.1"/>
    </source>
</evidence>
<evidence type="ECO:0000256" key="2">
    <source>
        <dbReference type="SAM" id="Phobius"/>
    </source>
</evidence>
<feature type="compositionally biased region" description="Basic residues" evidence="1">
    <location>
        <begin position="1"/>
        <end position="14"/>
    </location>
</feature>
<keyword evidence="2" id="KW-0472">Membrane</keyword>
<dbReference type="EMBL" id="CM002925">
    <property type="protein sequence ID" value="KGN53046.1"/>
    <property type="molecule type" value="Genomic_DNA"/>
</dbReference>
<dbReference type="Gramene" id="KGN53046">
    <property type="protein sequence ID" value="KGN53046"/>
    <property type="gene ID" value="Csa_4G012420"/>
</dbReference>
<keyword evidence="2" id="KW-0812">Transmembrane</keyword>
<evidence type="ECO:0000256" key="1">
    <source>
        <dbReference type="SAM" id="MobiDB-lite"/>
    </source>
</evidence>
<keyword evidence="2" id="KW-1133">Transmembrane helix</keyword>
<organism evidence="3 4">
    <name type="scientific">Cucumis sativus</name>
    <name type="common">Cucumber</name>
    <dbReference type="NCBI Taxonomy" id="3659"/>
    <lineage>
        <taxon>Eukaryota</taxon>
        <taxon>Viridiplantae</taxon>
        <taxon>Streptophyta</taxon>
        <taxon>Embryophyta</taxon>
        <taxon>Tracheophyta</taxon>
        <taxon>Spermatophyta</taxon>
        <taxon>Magnoliopsida</taxon>
        <taxon>eudicotyledons</taxon>
        <taxon>Gunneridae</taxon>
        <taxon>Pentapetalae</taxon>
        <taxon>rosids</taxon>
        <taxon>fabids</taxon>
        <taxon>Cucurbitales</taxon>
        <taxon>Cucurbitaceae</taxon>
        <taxon>Benincaseae</taxon>
        <taxon>Cucumis</taxon>
    </lineage>
</organism>
<feature type="transmembrane region" description="Helical" evidence="2">
    <location>
        <begin position="111"/>
        <end position="132"/>
    </location>
</feature>
<name>A0A0A0KYY0_CUCSA</name>
<dbReference type="AlphaFoldDB" id="A0A0A0KYY0"/>
<accession>A0A0A0KYY0</accession>
<keyword evidence="4" id="KW-1185">Reference proteome</keyword>
<proteinExistence type="predicted"/>
<dbReference type="Proteomes" id="UP000029981">
    <property type="component" value="Chromosome 4"/>
</dbReference>
<feature type="compositionally biased region" description="Pro residues" evidence="1">
    <location>
        <begin position="38"/>
        <end position="49"/>
    </location>
</feature>
<gene>
    <name evidence="3" type="ORF">Csa_4G012420</name>
</gene>
<reference evidence="3 4" key="2">
    <citation type="journal article" date="2009" name="PLoS ONE">
        <title>An integrated genetic and cytogenetic map of the cucumber genome.</title>
        <authorList>
            <person name="Ren Y."/>
            <person name="Zhang Z."/>
            <person name="Liu J."/>
            <person name="Staub J.E."/>
            <person name="Han Y."/>
            <person name="Cheng Z."/>
            <person name="Li X."/>
            <person name="Lu J."/>
            <person name="Miao H."/>
            <person name="Kang H."/>
            <person name="Xie B."/>
            <person name="Gu X."/>
            <person name="Wang X."/>
            <person name="Du Y."/>
            <person name="Jin W."/>
            <person name="Huang S."/>
        </authorList>
    </citation>
    <scope>NUCLEOTIDE SEQUENCE [LARGE SCALE GENOMIC DNA]</scope>
    <source>
        <strain evidence="4">cv. 9930</strain>
    </source>
</reference>
<feature type="region of interest" description="Disordered" evidence="1">
    <location>
        <begin position="1"/>
        <end position="58"/>
    </location>
</feature>
<reference evidence="3 4" key="1">
    <citation type="journal article" date="2009" name="Nat. Genet.">
        <title>The genome of the cucumber, Cucumis sativus L.</title>
        <authorList>
            <person name="Huang S."/>
            <person name="Li R."/>
            <person name="Zhang Z."/>
            <person name="Li L."/>
            <person name="Gu X."/>
            <person name="Fan W."/>
            <person name="Lucas W.J."/>
            <person name="Wang X."/>
            <person name="Xie B."/>
            <person name="Ni P."/>
            <person name="Ren Y."/>
            <person name="Zhu H."/>
            <person name="Li J."/>
            <person name="Lin K."/>
            <person name="Jin W."/>
            <person name="Fei Z."/>
            <person name="Li G."/>
            <person name="Staub J."/>
            <person name="Kilian A."/>
            <person name="van der Vossen E.A."/>
            <person name="Wu Y."/>
            <person name="Guo J."/>
            <person name="He J."/>
            <person name="Jia Z."/>
            <person name="Ren Y."/>
            <person name="Tian G."/>
            <person name="Lu Y."/>
            <person name="Ruan J."/>
            <person name="Qian W."/>
            <person name="Wang M."/>
            <person name="Huang Q."/>
            <person name="Li B."/>
            <person name="Xuan Z."/>
            <person name="Cao J."/>
            <person name="Asan"/>
            <person name="Wu Z."/>
            <person name="Zhang J."/>
            <person name="Cai Q."/>
            <person name="Bai Y."/>
            <person name="Zhao B."/>
            <person name="Han Y."/>
            <person name="Li Y."/>
            <person name="Li X."/>
            <person name="Wang S."/>
            <person name="Shi Q."/>
            <person name="Liu S."/>
            <person name="Cho W.K."/>
            <person name="Kim J.Y."/>
            <person name="Xu Y."/>
            <person name="Heller-Uszynska K."/>
            <person name="Miao H."/>
            <person name="Cheng Z."/>
            <person name="Zhang S."/>
            <person name="Wu J."/>
            <person name="Yang Y."/>
            <person name="Kang H."/>
            <person name="Li M."/>
            <person name="Liang H."/>
            <person name="Ren X."/>
            <person name="Shi Z."/>
            <person name="Wen M."/>
            <person name="Jian M."/>
            <person name="Yang H."/>
            <person name="Zhang G."/>
            <person name="Yang Z."/>
            <person name="Chen R."/>
            <person name="Liu S."/>
            <person name="Li J."/>
            <person name="Ma L."/>
            <person name="Liu H."/>
            <person name="Zhou Y."/>
            <person name="Zhao J."/>
            <person name="Fang X."/>
            <person name="Li G."/>
            <person name="Fang L."/>
            <person name="Li Y."/>
            <person name="Liu D."/>
            <person name="Zheng H."/>
            <person name="Zhang Y."/>
            <person name="Qin N."/>
            <person name="Li Z."/>
            <person name="Yang G."/>
            <person name="Yang S."/>
            <person name="Bolund L."/>
            <person name="Kristiansen K."/>
            <person name="Zheng H."/>
            <person name="Li S."/>
            <person name="Zhang X."/>
            <person name="Yang H."/>
            <person name="Wang J."/>
            <person name="Sun R."/>
            <person name="Zhang B."/>
            <person name="Jiang S."/>
            <person name="Wang J."/>
            <person name="Du Y."/>
            <person name="Li S."/>
        </authorList>
    </citation>
    <scope>NUCLEOTIDE SEQUENCE [LARGE SCALE GENOMIC DNA]</scope>
    <source>
        <strain evidence="4">cv. 9930</strain>
    </source>
</reference>
<reference evidence="3 4" key="4">
    <citation type="journal article" date="2011" name="BMC Genomics">
        <title>RNA-Seq improves annotation of protein-coding genes in the cucumber genome.</title>
        <authorList>
            <person name="Li Z."/>
            <person name="Zhang Z."/>
            <person name="Yan P."/>
            <person name="Huang S."/>
            <person name="Fei Z."/>
            <person name="Lin K."/>
        </authorList>
    </citation>
    <scope>NUCLEOTIDE SEQUENCE [LARGE SCALE GENOMIC DNA]</scope>
    <source>
        <strain evidence="4">cv. 9930</strain>
    </source>
</reference>
<evidence type="ECO:0000313" key="4">
    <source>
        <dbReference type="Proteomes" id="UP000029981"/>
    </source>
</evidence>